<dbReference type="InterPro" id="IPR043148">
    <property type="entry name" value="TagF_C"/>
</dbReference>
<accession>H3S9L7</accession>
<dbReference type="InterPro" id="IPR007554">
    <property type="entry name" value="Glycerophosphate_synth"/>
</dbReference>
<dbReference type="InterPro" id="IPR001173">
    <property type="entry name" value="Glyco_trans_2-like"/>
</dbReference>
<dbReference type="GO" id="GO:0016020">
    <property type="term" value="C:membrane"/>
    <property type="evidence" value="ECO:0007669"/>
    <property type="project" value="InterPro"/>
</dbReference>
<dbReference type="RefSeq" id="WP_006674706.1">
    <property type="nucleotide sequence ID" value="NZ_AHKH01000002.1"/>
</dbReference>
<organism evidence="3 4">
    <name type="scientific">Paenibacillus dendritiformis C454</name>
    <dbReference type="NCBI Taxonomy" id="1131935"/>
    <lineage>
        <taxon>Bacteria</taxon>
        <taxon>Bacillati</taxon>
        <taxon>Bacillota</taxon>
        <taxon>Bacilli</taxon>
        <taxon>Bacillales</taxon>
        <taxon>Paenibacillaceae</taxon>
        <taxon>Paenibacillus</taxon>
    </lineage>
</organism>
<dbReference type="InterPro" id="IPR029044">
    <property type="entry name" value="Nucleotide-diphossugar_trans"/>
</dbReference>
<sequence>MSYDVSVIIPAYNVEKYISECLESLIQQTIGVDNIEILLINDGSTDSTLKIAEAYAAKYPSIRIFNHEKNLGTGAARNTGLAYAKSNYISFIDSDDFISLNTYEDVIEKMKENHVDIVIFEYEYYSASGNKYNRNPSAKLFDCEKIITDIMETPEIIFGTSVCNKIFRKSLLEGLAFSDSQMEDVLISTITTFRAKSLFVSNKCKYYYRKREDSNEKSKTDTYFLNKQNYIEHLHVNLQLNRLSFEYPKYKPLIDLFNASTTTPFIYNMIVNRVFSFKEQKDYYYKVKSLLKQIDEQIINKIESTYAQLIIRLVREKKYTNFLFSLLVEKAKSFLRKMICRGRKGYKLIDAGIAFLVSFCYRLHPHYQDVWLICERCDEAKDNGYHLFLYMRKFHPEKNVYYLINKKATNDYLKVQHLGNVVAYRSLKHKILFILASKIISAHKGRIEPWNYKFYMSTLGKIAGVTKSYVFLQHGITKDDVTEELGKKNTSFNLFITGAKPEYDYVTSYFGYEPSEVVYTGFARFDALHKRTEKKLLLLMPTWRKDLKSCGYKDFIRSQYYKVYQSLITNVYLTEWLEKHEFLLFFYLHYEMQEYGDYFSSSSKNIIIADKNSHDVQQLLLESKLLITDYSSVFFDFAYMEKPSIYYQFDEHDFFLTHYKKGYFDYKRDGFGPVVTSEKELVDYIFYLHENAFLLEDKYKDRIQGFFQLKDDKNCERIYEAINNISPPE</sequence>
<dbReference type="CDD" id="cd00761">
    <property type="entry name" value="Glyco_tranf_GTA_type"/>
    <property type="match status" value="1"/>
</dbReference>
<dbReference type="OrthoDB" id="396512at2"/>
<dbReference type="EMBL" id="AHKH01000002">
    <property type="protein sequence ID" value="EHQ64135.1"/>
    <property type="molecule type" value="Genomic_DNA"/>
</dbReference>
<name>H3S9L7_9BACL</name>
<dbReference type="Gene3D" id="3.40.50.12580">
    <property type="match status" value="1"/>
</dbReference>
<keyword evidence="4" id="KW-1185">Reference proteome</keyword>
<dbReference type="Proteomes" id="UP000003900">
    <property type="component" value="Unassembled WGS sequence"/>
</dbReference>
<reference evidence="3 4" key="1">
    <citation type="journal article" date="2012" name="J. Bacteriol.">
        <title>Genome Sequence of the Pattern-Forming Social Bacterium Paenibacillus dendritiformis C454 Chiral Morphotype.</title>
        <authorList>
            <person name="Sirota-Madi A."/>
            <person name="Olender T."/>
            <person name="Helman Y."/>
            <person name="Brainis I."/>
            <person name="Finkelshtein A."/>
            <person name="Roth D."/>
            <person name="Hagai E."/>
            <person name="Leshkowitz D."/>
            <person name="Brodsky L."/>
            <person name="Galatenko V."/>
            <person name="Nikolaev V."/>
            <person name="Gutnick D.L."/>
            <person name="Lancet D."/>
            <person name="Ben-Jacob E."/>
        </authorList>
    </citation>
    <scope>NUCLEOTIDE SEQUENCE [LARGE SCALE GENOMIC DNA]</scope>
    <source>
        <strain evidence="3 4">C454</strain>
    </source>
</reference>
<dbReference type="Pfam" id="PF04464">
    <property type="entry name" value="Glyphos_transf"/>
    <property type="match status" value="1"/>
</dbReference>
<evidence type="ECO:0000259" key="2">
    <source>
        <dbReference type="Pfam" id="PF00535"/>
    </source>
</evidence>
<proteinExistence type="inferred from homology"/>
<gene>
    <name evidence="3" type="ORF">PDENDC454_00980</name>
</gene>
<dbReference type="AlphaFoldDB" id="H3S9L7"/>
<dbReference type="SUPFAM" id="SSF53756">
    <property type="entry name" value="UDP-Glycosyltransferase/glycogen phosphorylase"/>
    <property type="match status" value="1"/>
</dbReference>
<dbReference type="PATRIC" id="fig|1131935.3.peg.184"/>
<evidence type="ECO:0000313" key="3">
    <source>
        <dbReference type="EMBL" id="EHQ64135.1"/>
    </source>
</evidence>
<dbReference type="SUPFAM" id="SSF53448">
    <property type="entry name" value="Nucleotide-diphospho-sugar transferases"/>
    <property type="match status" value="1"/>
</dbReference>
<dbReference type="GO" id="GO:0047355">
    <property type="term" value="F:CDP-glycerol glycerophosphotransferase activity"/>
    <property type="evidence" value="ECO:0007669"/>
    <property type="project" value="InterPro"/>
</dbReference>
<comment type="caution">
    <text evidence="3">The sequence shown here is derived from an EMBL/GenBank/DDBJ whole genome shotgun (WGS) entry which is preliminary data.</text>
</comment>
<evidence type="ECO:0000256" key="1">
    <source>
        <dbReference type="ARBA" id="ARBA00006739"/>
    </source>
</evidence>
<evidence type="ECO:0000313" key="4">
    <source>
        <dbReference type="Proteomes" id="UP000003900"/>
    </source>
</evidence>
<protein>
    <submittedName>
        <fullName evidence="3">Galactosamine-containing minor teichoic acid biosynthesis protein</fullName>
    </submittedName>
</protein>
<dbReference type="PANTHER" id="PTHR22916">
    <property type="entry name" value="GLYCOSYLTRANSFERASE"/>
    <property type="match status" value="1"/>
</dbReference>
<dbReference type="Gene3D" id="3.90.550.10">
    <property type="entry name" value="Spore Coat Polysaccharide Biosynthesis Protein SpsA, Chain A"/>
    <property type="match status" value="1"/>
</dbReference>
<dbReference type="Pfam" id="PF00535">
    <property type="entry name" value="Glycos_transf_2"/>
    <property type="match status" value="1"/>
</dbReference>
<comment type="similarity">
    <text evidence="1">Belongs to the glycosyltransferase 2 family.</text>
</comment>
<dbReference type="GO" id="GO:0016758">
    <property type="term" value="F:hexosyltransferase activity"/>
    <property type="evidence" value="ECO:0007669"/>
    <property type="project" value="UniProtKB-ARBA"/>
</dbReference>
<dbReference type="STRING" id="1131935.PDENDC454_00980"/>
<dbReference type="PANTHER" id="PTHR22916:SF3">
    <property type="entry name" value="UDP-GLCNAC:BETAGAL BETA-1,3-N-ACETYLGLUCOSAMINYLTRANSFERASE-LIKE PROTEIN 1"/>
    <property type="match status" value="1"/>
</dbReference>
<feature type="domain" description="Glycosyltransferase 2-like" evidence="2">
    <location>
        <begin position="6"/>
        <end position="172"/>
    </location>
</feature>